<dbReference type="InterPro" id="IPR001128">
    <property type="entry name" value="Cyt_P450"/>
</dbReference>
<evidence type="ECO:0000256" key="4">
    <source>
        <dbReference type="ARBA" id="ARBA00022617"/>
    </source>
</evidence>
<keyword evidence="6 10" id="KW-0560">Oxidoreductase</keyword>
<evidence type="ECO:0000313" key="11">
    <source>
        <dbReference type="EMBL" id="KAF7762074.1"/>
    </source>
</evidence>
<evidence type="ECO:0000256" key="3">
    <source>
        <dbReference type="ARBA" id="ARBA00010617"/>
    </source>
</evidence>
<dbReference type="GO" id="GO:0004497">
    <property type="term" value="F:monooxygenase activity"/>
    <property type="evidence" value="ECO:0007669"/>
    <property type="project" value="UniProtKB-KW"/>
</dbReference>
<dbReference type="InterPro" id="IPR050364">
    <property type="entry name" value="Cytochrome_P450_fung"/>
</dbReference>
<dbReference type="PROSITE" id="PS00086">
    <property type="entry name" value="CYTOCHROME_P450"/>
    <property type="match status" value="1"/>
</dbReference>
<evidence type="ECO:0000256" key="8">
    <source>
        <dbReference type="ARBA" id="ARBA00023033"/>
    </source>
</evidence>
<dbReference type="CDD" id="cd11065">
    <property type="entry name" value="CYP64-like"/>
    <property type="match status" value="1"/>
</dbReference>
<evidence type="ECO:0000256" key="5">
    <source>
        <dbReference type="ARBA" id="ARBA00022723"/>
    </source>
</evidence>
<comment type="cofactor">
    <cofactor evidence="1 9">
        <name>heme</name>
        <dbReference type="ChEBI" id="CHEBI:30413"/>
    </cofactor>
</comment>
<gene>
    <name evidence="11" type="ORF">Agabi119p4_8667</name>
</gene>
<proteinExistence type="inferred from homology"/>
<protein>
    <recommendedName>
        <fullName evidence="13">Cytochrome P450</fullName>
    </recommendedName>
</protein>
<keyword evidence="7 9" id="KW-0408">Iron</keyword>
<dbReference type="Proteomes" id="UP000629468">
    <property type="component" value="Unassembled WGS sequence"/>
</dbReference>
<dbReference type="GO" id="GO:0020037">
    <property type="term" value="F:heme binding"/>
    <property type="evidence" value="ECO:0007669"/>
    <property type="project" value="InterPro"/>
</dbReference>
<keyword evidence="4 9" id="KW-0349">Heme</keyword>
<dbReference type="SUPFAM" id="SSF48264">
    <property type="entry name" value="Cytochrome P450"/>
    <property type="match status" value="1"/>
</dbReference>
<dbReference type="GO" id="GO:0016705">
    <property type="term" value="F:oxidoreductase activity, acting on paired donors, with incorporation or reduction of molecular oxygen"/>
    <property type="evidence" value="ECO:0007669"/>
    <property type="project" value="InterPro"/>
</dbReference>
<comment type="caution">
    <text evidence="11">The sequence shown here is derived from an EMBL/GenBank/DDBJ whole genome shotgun (WGS) entry which is preliminary data.</text>
</comment>
<dbReference type="InterPro" id="IPR017972">
    <property type="entry name" value="Cyt_P450_CS"/>
</dbReference>
<dbReference type="PANTHER" id="PTHR46300">
    <property type="entry name" value="P450, PUTATIVE (EUROFUNG)-RELATED-RELATED"/>
    <property type="match status" value="1"/>
</dbReference>
<dbReference type="InterPro" id="IPR002401">
    <property type="entry name" value="Cyt_P450_E_grp-I"/>
</dbReference>
<evidence type="ECO:0000256" key="2">
    <source>
        <dbReference type="ARBA" id="ARBA00005179"/>
    </source>
</evidence>
<organism evidence="11 12">
    <name type="scientific">Agaricus bisporus var. burnettii</name>
    <dbReference type="NCBI Taxonomy" id="192524"/>
    <lineage>
        <taxon>Eukaryota</taxon>
        <taxon>Fungi</taxon>
        <taxon>Dikarya</taxon>
        <taxon>Basidiomycota</taxon>
        <taxon>Agaricomycotina</taxon>
        <taxon>Agaricomycetes</taxon>
        <taxon>Agaricomycetidae</taxon>
        <taxon>Agaricales</taxon>
        <taxon>Agaricineae</taxon>
        <taxon>Agaricaceae</taxon>
        <taxon>Agaricus</taxon>
    </lineage>
</organism>
<reference evidence="11 12" key="1">
    <citation type="journal article" name="Sci. Rep.">
        <title>Telomere-to-telomere assembled and centromere annotated genomes of the two main subspecies of the button mushroom Agaricus bisporus reveal especially polymorphic chromosome ends.</title>
        <authorList>
            <person name="Sonnenberg A.S.M."/>
            <person name="Sedaghat-Telgerd N."/>
            <person name="Lavrijssen B."/>
            <person name="Ohm R.A."/>
            <person name="Hendrickx P.M."/>
            <person name="Scholtmeijer K."/>
            <person name="Baars J.J.P."/>
            <person name="van Peer A."/>
        </authorList>
    </citation>
    <scope>NUCLEOTIDE SEQUENCE [LARGE SCALE GENOMIC DNA]</scope>
    <source>
        <strain evidence="11 12">H119_p4</strain>
    </source>
</reference>
<dbReference type="PANTHER" id="PTHR46300:SF4">
    <property type="entry name" value="CYTOCHROME P450 98A3"/>
    <property type="match status" value="1"/>
</dbReference>
<dbReference type="EMBL" id="JABXXO010000012">
    <property type="protein sequence ID" value="KAF7762074.1"/>
    <property type="molecule type" value="Genomic_DNA"/>
</dbReference>
<comment type="pathway">
    <text evidence="2">Secondary metabolite biosynthesis.</text>
</comment>
<dbReference type="AlphaFoldDB" id="A0A8H7C3K6"/>
<dbReference type="InterPro" id="IPR036396">
    <property type="entry name" value="Cyt_P450_sf"/>
</dbReference>
<keyword evidence="5 9" id="KW-0479">Metal-binding</keyword>
<name>A0A8H7C3K6_AGABI</name>
<evidence type="ECO:0008006" key="13">
    <source>
        <dbReference type="Google" id="ProtNLM"/>
    </source>
</evidence>
<comment type="similarity">
    <text evidence="3 10">Belongs to the cytochrome P450 family.</text>
</comment>
<feature type="binding site" description="axial binding residue" evidence="9">
    <location>
        <position position="433"/>
    </location>
    <ligand>
        <name>heme</name>
        <dbReference type="ChEBI" id="CHEBI:30413"/>
    </ligand>
    <ligandPart>
        <name>Fe</name>
        <dbReference type="ChEBI" id="CHEBI:18248"/>
    </ligandPart>
</feature>
<evidence type="ECO:0000256" key="6">
    <source>
        <dbReference type="ARBA" id="ARBA00023002"/>
    </source>
</evidence>
<dbReference type="Gene3D" id="1.10.630.10">
    <property type="entry name" value="Cytochrome P450"/>
    <property type="match status" value="1"/>
</dbReference>
<keyword evidence="8 10" id="KW-0503">Monooxygenase</keyword>
<evidence type="ECO:0000313" key="12">
    <source>
        <dbReference type="Proteomes" id="UP000629468"/>
    </source>
</evidence>
<dbReference type="Pfam" id="PF00067">
    <property type="entry name" value="p450"/>
    <property type="match status" value="1"/>
</dbReference>
<sequence>MATFRLIAGIATLAVLIVIQGIRERLRLKAIMPPGPKLAWLGLGDNKGEMPRREAWKTFAKWHAQYGPVVSVIVGPTRIIVLGTVKAASDLLEKRSNIYSSRPREIVSGEIYSGSMRGIGMPYGQRWRNWRSLIHAGFSTESAKKYKPQQSLEARITLKDLMDERDSNQVLGLVRRFSISVLTNVSYGRRVKTLQDKIVLENSEIDNYLFKELSGRSIVEDWPILLYLPKWLQWFRWEPERMRRRDTKVYMNLLNDVEKRIANGSAKFSVAARGLQKQQDWGLNKLELAYACSAPWQAGVSATSYAILNFLVAMLLNPEVLRKAQEEIDRVVGRTRQPDFGDMESLPYIDALCKEVLRWRPIGPLGVAHSNIVEDVYEGMYIPAGSKVYANIELMSKDPVAYPNPEEFRPERWLGPDPAPAFPGAFGFGRRQCPGKHIALNAILIVVVKLTWAFDIHPRIDITTGNPIVPDPDDLVGEIIRGPRDVPCTFHVRGNPEQTRAVILAEAEAAEIEALEFNVDA</sequence>
<evidence type="ECO:0000256" key="7">
    <source>
        <dbReference type="ARBA" id="ARBA00023004"/>
    </source>
</evidence>
<evidence type="ECO:0000256" key="1">
    <source>
        <dbReference type="ARBA" id="ARBA00001971"/>
    </source>
</evidence>
<evidence type="ECO:0000256" key="10">
    <source>
        <dbReference type="RuleBase" id="RU000461"/>
    </source>
</evidence>
<evidence type="ECO:0000256" key="9">
    <source>
        <dbReference type="PIRSR" id="PIRSR602401-1"/>
    </source>
</evidence>
<dbReference type="GO" id="GO:0005506">
    <property type="term" value="F:iron ion binding"/>
    <property type="evidence" value="ECO:0007669"/>
    <property type="project" value="InterPro"/>
</dbReference>
<accession>A0A8H7C3K6</accession>
<dbReference type="PRINTS" id="PR00463">
    <property type="entry name" value="EP450I"/>
</dbReference>